<protein>
    <submittedName>
        <fullName evidence="1">Uncharacterized protein</fullName>
    </submittedName>
</protein>
<proteinExistence type="predicted"/>
<accession>A0AAV4THZ9</accession>
<dbReference type="Proteomes" id="UP001054945">
    <property type="component" value="Unassembled WGS sequence"/>
</dbReference>
<name>A0AAV4THZ9_CAEEX</name>
<keyword evidence="2" id="KW-1185">Reference proteome</keyword>
<reference evidence="1 2" key="1">
    <citation type="submission" date="2021-06" db="EMBL/GenBank/DDBJ databases">
        <title>Caerostris extrusa draft genome.</title>
        <authorList>
            <person name="Kono N."/>
            <person name="Arakawa K."/>
        </authorList>
    </citation>
    <scope>NUCLEOTIDE SEQUENCE [LARGE SCALE GENOMIC DNA]</scope>
</reference>
<sequence>MDEELREVHQILEQITEYLENIILLASNVFNRIEKTVYAHRALDPETLTADECRAREPESTILINGLQEHRKETENLMKIYELTVGEVKKRNHPILFDRLEMDIKWKIGELLQKVLYKELLIDCYRIKLEFRQNVSIFARSE</sequence>
<evidence type="ECO:0000313" key="2">
    <source>
        <dbReference type="Proteomes" id="UP001054945"/>
    </source>
</evidence>
<organism evidence="1 2">
    <name type="scientific">Caerostris extrusa</name>
    <name type="common">Bark spider</name>
    <name type="synonym">Caerostris bankana</name>
    <dbReference type="NCBI Taxonomy" id="172846"/>
    <lineage>
        <taxon>Eukaryota</taxon>
        <taxon>Metazoa</taxon>
        <taxon>Ecdysozoa</taxon>
        <taxon>Arthropoda</taxon>
        <taxon>Chelicerata</taxon>
        <taxon>Arachnida</taxon>
        <taxon>Araneae</taxon>
        <taxon>Araneomorphae</taxon>
        <taxon>Entelegynae</taxon>
        <taxon>Araneoidea</taxon>
        <taxon>Araneidae</taxon>
        <taxon>Caerostris</taxon>
    </lineage>
</organism>
<dbReference type="AlphaFoldDB" id="A0AAV4THZ9"/>
<comment type="caution">
    <text evidence="1">The sequence shown here is derived from an EMBL/GenBank/DDBJ whole genome shotgun (WGS) entry which is preliminary data.</text>
</comment>
<dbReference type="EMBL" id="BPLR01011261">
    <property type="protein sequence ID" value="GIY45359.1"/>
    <property type="molecule type" value="Genomic_DNA"/>
</dbReference>
<evidence type="ECO:0000313" key="1">
    <source>
        <dbReference type="EMBL" id="GIY45359.1"/>
    </source>
</evidence>
<gene>
    <name evidence="1" type="ORF">CEXT_438001</name>
</gene>